<gene>
    <name evidence="1" type="ORF">COS55_00525</name>
</gene>
<dbReference type="Proteomes" id="UP000230399">
    <property type="component" value="Unassembled WGS sequence"/>
</dbReference>
<accession>A0A2M7BG45</accession>
<sequence length="102" mass="12270">MLPNLAFISINRVLNIFMPKYKQVFDEMLKKNKTPFAEFKEIHDQYTAQPNKWKKEFNQKGEEIQIIIRRFENQLCRHSENGGFGKFTSGLAEKFWEEIRIQ</sequence>
<organism evidence="1 2">
    <name type="scientific">Candidatus Shapirobacteria bacterium CG03_land_8_20_14_0_80_40_19</name>
    <dbReference type="NCBI Taxonomy" id="1974880"/>
    <lineage>
        <taxon>Bacteria</taxon>
        <taxon>Candidatus Shapironibacteriota</taxon>
    </lineage>
</organism>
<dbReference type="AlphaFoldDB" id="A0A2M7BG45"/>
<protein>
    <submittedName>
        <fullName evidence="1">Uncharacterized protein</fullName>
    </submittedName>
</protein>
<comment type="caution">
    <text evidence="1">The sequence shown here is derived from an EMBL/GenBank/DDBJ whole genome shotgun (WGS) entry which is preliminary data.</text>
</comment>
<reference evidence="2" key="1">
    <citation type="submission" date="2017-09" db="EMBL/GenBank/DDBJ databases">
        <title>Depth-based differentiation of microbial function through sediment-hosted aquifers and enrichment of novel symbionts in the deep terrestrial subsurface.</title>
        <authorList>
            <person name="Probst A.J."/>
            <person name="Ladd B."/>
            <person name="Jarett J.K."/>
            <person name="Geller-Mcgrath D.E."/>
            <person name="Sieber C.M.K."/>
            <person name="Emerson J.B."/>
            <person name="Anantharaman K."/>
            <person name="Thomas B.C."/>
            <person name="Malmstrom R."/>
            <person name="Stieglmeier M."/>
            <person name="Klingl A."/>
            <person name="Woyke T."/>
            <person name="Ryan C.M."/>
            <person name="Banfield J.F."/>
        </authorList>
    </citation>
    <scope>NUCLEOTIDE SEQUENCE [LARGE SCALE GENOMIC DNA]</scope>
</reference>
<proteinExistence type="predicted"/>
<name>A0A2M7BG45_9BACT</name>
<evidence type="ECO:0000313" key="2">
    <source>
        <dbReference type="Proteomes" id="UP000230399"/>
    </source>
</evidence>
<evidence type="ECO:0000313" key="1">
    <source>
        <dbReference type="EMBL" id="PIV02057.1"/>
    </source>
</evidence>
<dbReference type="EMBL" id="PEVD01000009">
    <property type="protein sequence ID" value="PIV02057.1"/>
    <property type="molecule type" value="Genomic_DNA"/>
</dbReference>